<reference evidence="2" key="3">
    <citation type="submission" date="2022-06" db="UniProtKB">
        <authorList>
            <consortium name="EnsemblPlants"/>
        </authorList>
    </citation>
    <scope>IDENTIFICATION</scope>
</reference>
<name>A0A8R7QLE4_TRIUA</name>
<dbReference type="EnsemblPlants" id="TuG1812G0500005083.01.T02">
    <property type="protein sequence ID" value="TuG1812G0500005083.01.T02"/>
    <property type="gene ID" value="TuG1812G0500005083.01"/>
</dbReference>
<evidence type="ECO:0000313" key="2">
    <source>
        <dbReference type="EnsemblPlants" id="TuG1812G0500005083.01.T02"/>
    </source>
</evidence>
<feature type="compositionally biased region" description="Gly residues" evidence="1">
    <location>
        <begin position="1"/>
        <end position="11"/>
    </location>
</feature>
<accession>A0A8R7QLE4</accession>
<feature type="compositionally biased region" description="Low complexity" evidence="1">
    <location>
        <begin position="27"/>
        <end position="38"/>
    </location>
</feature>
<evidence type="ECO:0000256" key="1">
    <source>
        <dbReference type="SAM" id="MobiDB-lite"/>
    </source>
</evidence>
<sequence>DIAGAGGVGRAGGRRDADHAARRRQRGGPLLRPPELQGAHSPIRLRHPPGVPRHGVAALLRRDRPRRRRRPPHHAVTNQQISPFLDPRLSFLLPVMLLSPST</sequence>
<dbReference type="Proteomes" id="UP000015106">
    <property type="component" value="Chromosome 5"/>
</dbReference>
<organism evidence="2 3">
    <name type="scientific">Triticum urartu</name>
    <name type="common">Red wild einkorn</name>
    <name type="synonym">Crithodium urartu</name>
    <dbReference type="NCBI Taxonomy" id="4572"/>
    <lineage>
        <taxon>Eukaryota</taxon>
        <taxon>Viridiplantae</taxon>
        <taxon>Streptophyta</taxon>
        <taxon>Embryophyta</taxon>
        <taxon>Tracheophyta</taxon>
        <taxon>Spermatophyta</taxon>
        <taxon>Magnoliopsida</taxon>
        <taxon>Liliopsida</taxon>
        <taxon>Poales</taxon>
        <taxon>Poaceae</taxon>
        <taxon>BOP clade</taxon>
        <taxon>Pooideae</taxon>
        <taxon>Triticodae</taxon>
        <taxon>Triticeae</taxon>
        <taxon>Triticinae</taxon>
        <taxon>Triticum</taxon>
    </lineage>
</organism>
<reference evidence="2" key="2">
    <citation type="submission" date="2018-03" db="EMBL/GenBank/DDBJ databases">
        <title>The Triticum urartu genome reveals the dynamic nature of wheat genome evolution.</title>
        <authorList>
            <person name="Ling H."/>
            <person name="Ma B."/>
            <person name="Shi X."/>
            <person name="Liu H."/>
            <person name="Dong L."/>
            <person name="Sun H."/>
            <person name="Cao Y."/>
            <person name="Gao Q."/>
            <person name="Zheng S."/>
            <person name="Li Y."/>
            <person name="Yu Y."/>
            <person name="Du H."/>
            <person name="Qi M."/>
            <person name="Li Y."/>
            <person name="Yu H."/>
            <person name="Cui Y."/>
            <person name="Wang N."/>
            <person name="Chen C."/>
            <person name="Wu H."/>
            <person name="Zhao Y."/>
            <person name="Zhang J."/>
            <person name="Li Y."/>
            <person name="Zhou W."/>
            <person name="Zhang B."/>
            <person name="Hu W."/>
            <person name="Eijk M."/>
            <person name="Tang J."/>
            <person name="Witsenboer H."/>
            <person name="Zhao S."/>
            <person name="Li Z."/>
            <person name="Zhang A."/>
            <person name="Wang D."/>
            <person name="Liang C."/>
        </authorList>
    </citation>
    <scope>NUCLEOTIDE SEQUENCE [LARGE SCALE GENOMIC DNA]</scope>
    <source>
        <strain evidence="2">cv. G1812</strain>
    </source>
</reference>
<evidence type="ECO:0000313" key="3">
    <source>
        <dbReference type="Proteomes" id="UP000015106"/>
    </source>
</evidence>
<dbReference type="AlphaFoldDB" id="A0A8R7QLE4"/>
<feature type="region of interest" description="Disordered" evidence="1">
    <location>
        <begin position="1"/>
        <end position="81"/>
    </location>
</feature>
<keyword evidence="3" id="KW-1185">Reference proteome</keyword>
<protein>
    <submittedName>
        <fullName evidence="2">Uncharacterized protein</fullName>
    </submittedName>
</protein>
<dbReference type="Gramene" id="TuG1812G0500005083.01.T02">
    <property type="protein sequence ID" value="TuG1812G0500005083.01.T02"/>
    <property type="gene ID" value="TuG1812G0500005083.01"/>
</dbReference>
<feature type="compositionally biased region" description="Basic residues" evidence="1">
    <location>
        <begin position="63"/>
        <end position="73"/>
    </location>
</feature>
<proteinExistence type="predicted"/>
<reference evidence="3" key="1">
    <citation type="journal article" date="2013" name="Nature">
        <title>Draft genome of the wheat A-genome progenitor Triticum urartu.</title>
        <authorList>
            <person name="Ling H.Q."/>
            <person name="Zhao S."/>
            <person name="Liu D."/>
            <person name="Wang J."/>
            <person name="Sun H."/>
            <person name="Zhang C."/>
            <person name="Fan H."/>
            <person name="Li D."/>
            <person name="Dong L."/>
            <person name="Tao Y."/>
            <person name="Gao C."/>
            <person name="Wu H."/>
            <person name="Li Y."/>
            <person name="Cui Y."/>
            <person name="Guo X."/>
            <person name="Zheng S."/>
            <person name="Wang B."/>
            <person name="Yu K."/>
            <person name="Liang Q."/>
            <person name="Yang W."/>
            <person name="Lou X."/>
            <person name="Chen J."/>
            <person name="Feng M."/>
            <person name="Jian J."/>
            <person name="Zhang X."/>
            <person name="Luo G."/>
            <person name="Jiang Y."/>
            <person name="Liu J."/>
            <person name="Wang Z."/>
            <person name="Sha Y."/>
            <person name="Zhang B."/>
            <person name="Wu H."/>
            <person name="Tang D."/>
            <person name="Shen Q."/>
            <person name="Xue P."/>
            <person name="Zou S."/>
            <person name="Wang X."/>
            <person name="Liu X."/>
            <person name="Wang F."/>
            <person name="Yang Y."/>
            <person name="An X."/>
            <person name="Dong Z."/>
            <person name="Zhang K."/>
            <person name="Zhang X."/>
            <person name="Luo M.C."/>
            <person name="Dvorak J."/>
            <person name="Tong Y."/>
            <person name="Wang J."/>
            <person name="Yang H."/>
            <person name="Li Z."/>
            <person name="Wang D."/>
            <person name="Zhang A."/>
            <person name="Wang J."/>
        </authorList>
    </citation>
    <scope>NUCLEOTIDE SEQUENCE</scope>
    <source>
        <strain evidence="3">cv. G1812</strain>
    </source>
</reference>